<evidence type="ECO:0000259" key="8">
    <source>
        <dbReference type="SMART" id="SM00810"/>
    </source>
</evidence>
<dbReference type="InterPro" id="IPR006047">
    <property type="entry name" value="GH13_cat_dom"/>
</dbReference>
<dbReference type="InterPro" id="IPR013780">
    <property type="entry name" value="Glyco_hydro_b"/>
</dbReference>
<evidence type="ECO:0000313" key="9">
    <source>
        <dbReference type="EMBL" id="PNH11658.1"/>
    </source>
</evidence>
<dbReference type="Gene3D" id="2.60.40.1180">
    <property type="entry name" value="Golgi alpha-mannosidase II"/>
    <property type="match status" value="2"/>
</dbReference>
<proteinExistence type="inferred from homology"/>
<dbReference type="CDD" id="cd11314">
    <property type="entry name" value="AmyAc_arch_bac_plant_AmyA"/>
    <property type="match status" value="1"/>
</dbReference>
<feature type="domain" description="Glycosyl hydrolase family 13 catalytic" evidence="7">
    <location>
        <begin position="73"/>
        <end position="417"/>
    </location>
</feature>
<dbReference type="GO" id="GO:0005975">
    <property type="term" value="P:carbohydrate metabolic process"/>
    <property type="evidence" value="ECO:0007669"/>
    <property type="project" value="InterPro"/>
</dbReference>
<dbReference type="EC" id="3.2.1.1" evidence="3"/>
<accession>A0A2J8AGJ7</accession>
<name>A0A2J8AGJ7_9CHLO</name>
<dbReference type="SUPFAM" id="SSF51445">
    <property type="entry name" value="(Trans)glycosidases"/>
    <property type="match status" value="1"/>
</dbReference>
<dbReference type="InterPro" id="IPR012850">
    <property type="entry name" value="A-amylase_bs_C"/>
</dbReference>
<dbReference type="InterPro" id="IPR017853">
    <property type="entry name" value="GH"/>
</dbReference>
<evidence type="ECO:0000256" key="4">
    <source>
        <dbReference type="ARBA" id="ARBA00022801"/>
    </source>
</evidence>
<dbReference type="Pfam" id="PF07821">
    <property type="entry name" value="Alpha-amyl_C2"/>
    <property type="match status" value="2"/>
</dbReference>
<comment type="similarity">
    <text evidence="2">Belongs to the glycosyl hydrolase 13 family.</text>
</comment>
<reference evidence="9 10" key="1">
    <citation type="journal article" date="2017" name="Mol. Biol. Evol.">
        <title>The 4-celled Tetrabaena socialis nuclear genome reveals the essential components for genetic control of cell number at the origin of multicellularity in the volvocine lineage.</title>
        <authorList>
            <person name="Featherston J."/>
            <person name="Arakaki Y."/>
            <person name="Hanschen E.R."/>
            <person name="Ferris P.J."/>
            <person name="Michod R.E."/>
            <person name="Olson B.J.S.C."/>
            <person name="Nozaki H."/>
            <person name="Durand P.M."/>
        </authorList>
    </citation>
    <scope>NUCLEOTIDE SEQUENCE [LARGE SCALE GENOMIC DNA]</scope>
    <source>
        <strain evidence="9 10">NIES-571</strain>
    </source>
</reference>
<dbReference type="OrthoDB" id="550577at2759"/>
<evidence type="ECO:0000256" key="5">
    <source>
        <dbReference type="ARBA" id="ARBA00023295"/>
    </source>
</evidence>
<feature type="domain" description="Alpha-amylase C-terminal beta-sheet" evidence="8">
    <location>
        <begin position="513"/>
        <end position="564"/>
    </location>
</feature>
<dbReference type="SMART" id="SM00642">
    <property type="entry name" value="Aamy"/>
    <property type="match status" value="1"/>
</dbReference>
<comment type="caution">
    <text evidence="9">The sequence shown here is derived from an EMBL/GenBank/DDBJ whole genome shotgun (WGS) entry which is preliminary data.</text>
</comment>
<dbReference type="Proteomes" id="UP000236333">
    <property type="component" value="Unassembled WGS sequence"/>
</dbReference>
<dbReference type="SMART" id="SM00810">
    <property type="entry name" value="Alpha-amyl_C2"/>
    <property type="match status" value="2"/>
</dbReference>
<protein>
    <recommendedName>
        <fullName evidence="3">alpha-amylase</fullName>
        <ecNumber evidence="3">3.2.1.1</ecNumber>
    </recommendedName>
    <alternativeName>
        <fullName evidence="6">1,4-alpha-D-glucan glucanohydrolase</fullName>
    </alternativeName>
</protein>
<evidence type="ECO:0000256" key="2">
    <source>
        <dbReference type="ARBA" id="ARBA00008061"/>
    </source>
</evidence>
<evidence type="ECO:0000259" key="7">
    <source>
        <dbReference type="SMART" id="SM00642"/>
    </source>
</evidence>
<dbReference type="SUPFAM" id="SSF51011">
    <property type="entry name" value="Glycosyl hydrolase domain"/>
    <property type="match status" value="1"/>
</dbReference>
<evidence type="ECO:0000256" key="3">
    <source>
        <dbReference type="ARBA" id="ARBA00012595"/>
    </source>
</evidence>
<evidence type="ECO:0000256" key="1">
    <source>
        <dbReference type="ARBA" id="ARBA00000548"/>
    </source>
</evidence>
<evidence type="ECO:0000313" key="10">
    <source>
        <dbReference type="Proteomes" id="UP000236333"/>
    </source>
</evidence>
<dbReference type="GO" id="GO:0004556">
    <property type="term" value="F:alpha-amylase activity"/>
    <property type="evidence" value="ECO:0007669"/>
    <property type="project" value="UniProtKB-EC"/>
</dbReference>
<gene>
    <name evidence="9" type="ORF">TSOC_001516</name>
</gene>
<dbReference type="GO" id="GO:0005509">
    <property type="term" value="F:calcium ion binding"/>
    <property type="evidence" value="ECO:0007669"/>
    <property type="project" value="InterPro"/>
</dbReference>
<keyword evidence="4" id="KW-0378">Hydrolase</keyword>
<evidence type="ECO:0000256" key="6">
    <source>
        <dbReference type="ARBA" id="ARBA00030238"/>
    </source>
</evidence>
<keyword evidence="10" id="KW-1185">Reference proteome</keyword>
<sequence>MQLQGRATGVARSARVPARARPVLSARRLSPAKAAVTVEFEVTEAVAAAPPAAAPATEPVPAPPPAPVGYGSALVLQGFAWDSWKKGEGNWYGKVQEKIPDIEAAGFTHVWLPPPSRSVSAEGYLPGQLYNLKSKYGNRAQLKELTAALNAAGMIPMGDIVINHRCADNKVDGVYNDFDDDQAEEHGNTKIDWGKWAITGDDPHFRGTGNPDTGDDYGAAPDLDHANPELRTALVEWLAWLKTEIGFKSWRFDYVRGFGAEFITEYVDGSVGRDALNVGEFWTDAKWNGSDLDYNQDESRQKLCDWIKGTGERSCAFDFPTKAVLQEAVKNTQYNRLRDDRGKAAGLLGWWPGKTMTFIENHDTGSTQQHWPFPADYMAAGYAYILTHPGIPCVFWDHLFTWGEELTGVISSLAALRRRAGVVSDSKLEILAADSDMYVARVADSLVIKLGPRGDMGSLVPSEAEGWKFAMSGKDWAVWEKTGNAPAAPEAAPVAEAEVEAAPAAVAEAAAPEPDDAQLGTSCVCWYCLVIKLGPRGDMGSLVPSEAEGWKFAMSGKDWAVWEKTGNAPAAPEAAPVAEAEVEAAPAAVAEAAAPEA</sequence>
<dbReference type="Pfam" id="PF00128">
    <property type="entry name" value="Alpha-amylase"/>
    <property type="match status" value="1"/>
</dbReference>
<comment type="catalytic activity">
    <reaction evidence="1">
        <text>Endohydrolysis of (1-&gt;4)-alpha-D-glucosidic linkages in polysaccharides containing three or more (1-&gt;4)-alpha-linked D-glucose units.</text>
        <dbReference type="EC" id="3.2.1.1"/>
    </reaction>
</comment>
<organism evidence="9 10">
    <name type="scientific">Tetrabaena socialis</name>
    <dbReference type="NCBI Taxonomy" id="47790"/>
    <lineage>
        <taxon>Eukaryota</taxon>
        <taxon>Viridiplantae</taxon>
        <taxon>Chlorophyta</taxon>
        <taxon>core chlorophytes</taxon>
        <taxon>Chlorophyceae</taxon>
        <taxon>CS clade</taxon>
        <taxon>Chlamydomonadales</taxon>
        <taxon>Tetrabaenaceae</taxon>
        <taxon>Tetrabaena</taxon>
    </lineage>
</organism>
<dbReference type="AlphaFoldDB" id="A0A2J8AGJ7"/>
<dbReference type="Gene3D" id="3.20.20.80">
    <property type="entry name" value="Glycosidases"/>
    <property type="match status" value="1"/>
</dbReference>
<feature type="domain" description="Alpha-amylase C-terminal beta-sheet" evidence="8">
    <location>
        <begin position="418"/>
        <end position="481"/>
    </location>
</feature>
<keyword evidence="5" id="KW-0326">Glycosidase</keyword>
<dbReference type="PANTHER" id="PTHR43447">
    <property type="entry name" value="ALPHA-AMYLASE"/>
    <property type="match status" value="1"/>
</dbReference>
<dbReference type="EMBL" id="PGGS01000025">
    <property type="protein sequence ID" value="PNH11658.1"/>
    <property type="molecule type" value="Genomic_DNA"/>
</dbReference>